<evidence type="ECO:0000313" key="2">
    <source>
        <dbReference type="Proteomes" id="UP001186974"/>
    </source>
</evidence>
<gene>
    <name evidence="1" type="ORF">LTS18_013132</name>
</gene>
<evidence type="ECO:0000313" key="1">
    <source>
        <dbReference type="EMBL" id="KAK3047578.1"/>
    </source>
</evidence>
<dbReference type="EMBL" id="JAWDJW010010349">
    <property type="protein sequence ID" value="KAK3047578.1"/>
    <property type="molecule type" value="Genomic_DNA"/>
</dbReference>
<comment type="caution">
    <text evidence="1">The sequence shown here is derived from an EMBL/GenBank/DDBJ whole genome shotgun (WGS) entry which is preliminary data.</text>
</comment>
<dbReference type="Proteomes" id="UP001186974">
    <property type="component" value="Unassembled WGS sequence"/>
</dbReference>
<feature type="non-terminal residue" evidence="1">
    <location>
        <position position="1"/>
    </location>
</feature>
<keyword evidence="2" id="KW-1185">Reference proteome</keyword>
<accession>A0ACC3CWX0</accession>
<protein>
    <submittedName>
        <fullName evidence="1">Uncharacterized protein</fullName>
    </submittedName>
</protein>
<organism evidence="1 2">
    <name type="scientific">Coniosporium uncinatum</name>
    <dbReference type="NCBI Taxonomy" id="93489"/>
    <lineage>
        <taxon>Eukaryota</taxon>
        <taxon>Fungi</taxon>
        <taxon>Dikarya</taxon>
        <taxon>Ascomycota</taxon>
        <taxon>Pezizomycotina</taxon>
        <taxon>Dothideomycetes</taxon>
        <taxon>Dothideomycetes incertae sedis</taxon>
        <taxon>Coniosporium</taxon>
    </lineage>
</organism>
<sequence length="149" mass="17192">NSLLGFLEAVSPSLRDLELDFVLLREECGSWNDIIYRLPEILTLDRIEMNMVHDFEIVSPTEDDSILGRRLFELGLHPGRSCYATQVQDYILKRTTQRPTIDIDEFNETHMHGQRCDTRVHATSKFYESLVAARPGPPSVEQLFPTTHF</sequence>
<proteinExistence type="predicted"/>
<name>A0ACC3CWX0_9PEZI</name>
<reference evidence="1" key="1">
    <citation type="submission" date="2024-09" db="EMBL/GenBank/DDBJ databases">
        <title>Black Yeasts Isolated from many extreme environments.</title>
        <authorList>
            <person name="Coleine C."/>
            <person name="Stajich J.E."/>
            <person name="Selbmann L."/>
        </authorList>
    </citation>
    <scope>NUCLEOTIDE SEQUENCE</scope>
    <source>
        <strain evidence="1">CCFEE 5737</strain>
    </source>
</reference>